<dbReference type="Proteomes" id="UP001148838">
    <property type="component" value="Unassembled WGS sequence"/>
</dbReference>
<proteinExistence type="predicted"/>
<name>A0ABQ8TV12_PERAM</name>
<dbReference type="EMBL" id="JAJSOF020000003">
    <property type="protein sequence ID" value="KAJ4450523.1"/>
    <property type="molecule type" value="Genomic_DNA"/>
</dbReference>
<keyword evidence="2" id="KW-1185">Reference proteome</keyword>
<accession>A0ABQ8TV12</accession>
<gene>
    <name evidence="1" type="ORF">ANN_01950</name>
</gene>
<protein>
    <submittedName>
        <fullName evidence="1">Uncharacterized protein</fullName>
    </submittedName>
</protein>
<sequence length="92" mass="10387">MNMYDDDHVFNAHECGFLKVMPFGRTLERQGTSKVYSVVQSKGTTTHSYTIMPVVSKAGKLMPKLLLILQEPKGISARVSERIFQSEKLIVK</sequence>
<reference evidence="1 2" key="1">
    <citation type="journal article" date="2022" name="Allergy">
        <title>Genome assembly and annotation of Periplaneta americana reveal a comprehensive cockroach allergen profile.</title>
        <authorList>
            <person name="Wang L."/>
            <person name="Xiong Q."/>
            <person name="Saelim N."/>
            <person name="Wang L."/>
            <person name="Nong W."/>
            <person name="Wan A.T."/>
            <person name="Shi M."/>
            <person name="Liu X."/>
            <person name="Cao Q."/>
            <person name="Hui J.H.L."/>
            <person name="Sookrung N."/>
            <person name="Leung T.F."/>
            <person name="Tungtrongchitr A."/>
            <person name="Tsui S.K.W."/>
        </authorList>
    </citation>
    <scope>NUCLEOTIDE SEQUENCE [LARGE SCALE GENOMIC DNA]</scope>
    <source>
        <strain evidence="1">PWHHKU_190912</strain>
    </source>
</reference>
<organism evidence="1 2">
    <name type="scientific">Periplaneta americana</name>
    <name type="common">American cockroach</name>
    <name type="synonym">Blatta americana</name>
    <dbReference type="NCBI Taxonomy" id="6978"/>
    <lineage>
        <taxon>Eukaryota</taxon>
        <taxon>Metazoa</taxon>
        <taxon>Ecdysozoa</taxon>
        <taxon>Arthropoda</taxon>
        <taxon>Hexapoda</taxon>
        <taxon>Insecta</taxon>
        <taxon>Pterygota</taxon>
        <taxon>Neoptera</taxon>
        <taxon>Polyneoptera</taxon>
        <taxon>Dictyoptera</taxon>
        <taxon>Blattodea</taxon>
        <taxon>Blattoidea</taxon>
        <taxon>Blattidae</taxon>
        <taxon>Blattinae</taxon>
        <taxon>Periplaneta</taxon>
    </lineage>
</organism>
<evidence type="ECO:0000313" key="1">
    <source>
        <dbReference type="EMBL" id="KAJ4450523.1"/>
    </source>
</evidence>
<evidence type="ECO:0000313" key="2">
    <source>
        <dbReference type="Proteomes" id="UP001148838"/>
    </source>
</evidence>
<comment type="caution">
    <text evidence="1">The sequence shown here is derived from an EMBL/GenBank/DDBJ whole genome shotgun (WGS) entry which is preliminary data.</text>
</comment>